<evidence type="ECO:0000256" key="3">
    <source>
        <dbReference type="ARBA" id="ARBA00022448"/>
    </source>
</evidence>
<dbReference type="GO" id="GO:1904680">
    <property type="term" value="F:peptide transmembrane transporter activity"/>
    <property type="evidence" value="ECO:0007669"/>
    <property type="project" value="InterPro"/>
</dbReference>
<evidence type="ECO:0000256" key="6">
    <source>
        <dbReference type="ARBA" id="ARBA00022989"/>
    </source>
</evidence>
<comment type="subcellular location">
    <subcellularLocation>
        <location evidence="1">Cell membrane</location>
        <topology evidence="1">Multi-pass membrane protein</topology>
    </subcellularLocation>
    <subcellularLocation>
        <location evidence="8">Membrane</location>
        <topology evidence="8">Multi-pass membrane protein</topology>
    </subcellularLocation>
</comment>
<evidence type="ECO:0000256" key="4">
    <source>
        <dbReference type="ARBA" id="ARBA00022475"/>
    </source>
</evidence>
<dbReference type="AlphaFoldDB" id="A0A3D4SWS5"/>
<evidence type="ECO:0000259" key="10">
    <source>
        <dbReference type="PROSITE" id="PS50850"/>
    </source>
</evidence>
<evidence type="ECO:0000313" key="11">
    <source>
        <dbReference type="EMBL" id="HCT13555.1"/>
    </source>
</evidence>
<dbReference type="PANTHER" id="PTHR23517:SF15">
    <property type="entry name" value="PROTON-DEPENDENT OLIGOPEPTIDE FAMILY TRANSPORT PROTEIN"/>
    <property type="match status" value="1"/>
</dbReference>
<feature type="transmembrane region" description="Helical" evidence="9">
    <location>
        <begin position="12"/>
        <end position="30"/>
    </location>
</feature>
<feature type="transmembrane region" description="Helical" evidence="9">
    <location>
        <begin position="212"/>
        <end position="233"/>
    </location>
</feature>
<reference evidence="11" key="1">
    <citation type="journal article" date="2018" name="Nat. Biotechnol.">
        <title>A standardized bacterial taxonomy based on genome phylogeny substantially revises the tree of life.</title>
        <authorList>
            <person name="Parks D.H."/>
            <person name="Chuvochina M."/>
            <person name="Waite D.W."/>
            <person name="Rinke C."/>
            <person name="Skarshewski A."/>
            <person name="Chaumeil P.A."/>
            <person name="Hugenholtz P."/>
        </authorList>
    </citation>
    <scope>NUCLEOTIDE SEQUENCE [LARGE SCALE GENOMIC DNA]</scope>
    <source>
        <strain evidence="11">UBA11247</strain>
    </source>
</reference>
<dbReference type="GO" id="GO:0005886">
    <property type="term" value="C:plasma membrane"/>
    <property type="evidence" value="ECO:0007669"/>
    <property type="project" value="UniProtKB-SubCell"/>
</dbReference>
<proteinExistence type="inferred from homology"/>
<feature type="transmembrane region" description="Helical" evidence="9">
    <location>
        <begin position="163"/>
        <end position="184"/>
    </location>
</feature>
<evidence type="ECO:0000256" key="5">
    <source>
        <dbReference type="ARBA" id="ARBA00022692"/>
    </source>
</evidence>
<dbReference type="SUPFAM" id="SSF103473">
    <property type="entry name" value="MFS general substrate transporter"/>
    <property type="match status" value="1"/>
</dbReference>
<dbReference type="InterPro" id="IPR018456">
    <property type="entry name" value="PTR2_symporter_CS"/>
</dbReference>
<name>A0A3D4SWS5_9CORY</name>
<dbReference type="GO" id="GO:0006857">
    <property type="term" value="P:oligopeptide transport"/>
    <property type="evidence" value="ECO:0007669"/>
    <property type="project" value="InterPro"/>
</dbReference>
<gene>
    <name evidence="11" type="ORF">DIW82_01820</name>
</gene>
<dbReference type="InterPro" id="IPR050171">
    <property type="entry name" value="MFS_Transporters"/>
</dbReference>
<evidence type="ECO:0000256" key="1">
    <source>
        <dbReference type="ARBA" id="ARBA00004651"/>
    </source>
</evidence>
<dbReference type="PROSITE" id="PS01023">
    <property type="entry name" value="PTR2_2"/>
    <property type="match status" value="1"/>
</dbReference>
<dbReference type="InterPro" id="IPR000109">
    <property type="entry name" value="POT_fam"/>
</dbReference>
<dbReference type="InterPro" id="IPR005279">
    <property type="entry name" value="Dipep/tripep_permease"/>
</dbReference>
<protein>
    <submittedName>
        <fullName evidence="11">MFS transporter</fullName>
    </submittedName>
</protein>
<feature type="transmembrane region" description="Helical" evidence="9">
    <location>
        <begin position="42"/>
        <end position="62"/>
    </location>
</feature>
<dbReference type="PROSITE" id="PS50850">
    <property type="entry name" value="MFS"/>
    <property type="match status" value="1"/>
</dbReference>
<keyword evidence="3 8" id="KW-0813">Transport</keyword>
<dbReference type="NCBIfam" id="TIGR00924">
    <property type="entry name" value="yjdL_sub1_fam"/>
    <property type="match status" value="1"/>
</dbReference>
<keyword evidence="4" id="KW-1003">Cell membrane</keyword>
<evidence type="ECO:0000256" key="8">
    <source>
        <dbReference type="RuleBase" id="RU003755"/>
    </source>
</evidence>
<dbReference type="STRING" id="863239.GCA_000213935_02819"/>
<comment type="caution">
    <text evidence="11">The sequence shown here is derived from an EMBL/GenBank/DDBJ whole genome shotgun (WGS) entry which is preliminary data.</text>
</comment>
<keyword evidence="7 9" id="KW-0472">Membrane</keyword>
<accession>A0A3D4SWS5</accession>
<evidence type="ECO:0000256" key="2">
    <source>
        <dbReference type="ARBA" id="ARBA00005982"/>
    </source>
</evidence>
<keyword evidence="6 9" id="KW-1133">Transmembrane helix</keyword>
<dbReference type="InterPro" id="IPR020846">
    <property type="entry name" value="MFS_dom"/>
</dbReference>
<feature type="transmembrane region" description="Helical" evidence="9">
    <location>
        <begin position="239"/>
        <end position="259"/>
    </location>
</feature>
<organism evidence="11">
    <name type="scientific">Corynebacterium nuruki</name>
    <dbReference type="NCBI Taxonomy" id="1032851"/>
    <lineage>
        <taxon>Bacteria</taxon>
        <taxon>Bacillati</taxon>
        <taxon>Actinomycetota</taxon>
        <taxon>Actinomycetes</taxon>
        <taxon>Mycobacteriales</taxon>
        <taxon>Corynebacteriaceae</taxon>
        <taxon>Corynebacterium</taxon>
    </lineage>
</organism>
<evidence type="ECO:0000256" key="7">
    <source>
        <dbReference type="ARBA" id="ARBA00023136"/>
    </source>
</evidence>
<keyword evidence="5 8" id="KW-0812">Transmembrane</keyword>
<dbReference type="Pfam" id="PF00854">
    <property type="entry name" value="PTR2"/>
    <property type="match status" value="1"/>
</dbReference>
<evidence type="ECO:0000256" key="9">
    <source>
        <dbReference type="SAM" id="Phobius"/>
    </source>
</evidence>
<dbReference type="InterPro" id="IPR036259">
    <property type="entry name" value="MFS_trans_sf"/>
</dbReference>
<sequence length="260" mass="27073">MTAVAGIEMWERFSFYGMQAILVYFLYHSTELGGLGMDHTTATAVIGAYGAAVYLCTIAGGWISDRFLGAERTLLGGAILLVAGHLTMGLVGGVPGTVTGLALIAVGSGSLKASAVTVLGHCFSGQGGTRRADTGFLVFYLGINIGAFFGPMLTGWLQQHHGFRAGFSAAAVLMVLGLVMYLTLRRRYLATLPDTARRAVLHPGQPADRRSVLIVVPTVTATVIVVTVLAVTGVTGVEALTDGMLIAVVLVAVVTFVSIL</sequence>
<dbReference type="EMBL" id="DQID01000048">
    <property type="protein sequence ID" value="HCT13555.1"/>
    <property type="molecule type" value="Genomic_DNA"/>
</dbReference>
<dbReference type="Proteomes" id="UP000261739">
    <property type="component" value="Unassembled WGS sequence"/>
</dbReference>
<comment type="similarity">
    <text evidence="2 8">Belongs to the major facilitator superfamily. Proton-dependent oligopeptide transporter (POT/PTR) (TC 2.A.17) family.</text>
</comment>
<dbReference type="Gene3D" id="1.20.1250.20">
    <property type="entry name" value="MFS general substrate transporter like domains"/>
    <property type="match status" value="1"/>
</dbReference>
<feature type="transmembrane region" description="Helical" evidence="9">
    <location>
        <begin position="74"/>
        <end position="94"/>
    </location>
</feature>
<dbReference type="PANTHER" id="PTHR23517">
    <property type="entry name" value="RESISTANCE PROTEIN MDTM, PUTATIVE-RELATED-RELATED"/>
    <property type="match status" value="1"/>
</dbReference>
<feature type="transmembrane region" description="Helical" evidence="9">
    <location>
        <begin position="100"/>
        <end position="123"/>
    </location>
</feature>
<feature type="domain" description="Major facilitator superfamily (MFS) profile" evidence="10">
    <location>
        <begin position="1"/>
        <end position="260"/>
    </location>
</feature>
<feature type="transmembrane region" description="Helical" evidence="9">
    <location>
        <begin position="135"/>
        <end position="157"/>
    </location>
</feature>
<feature type="non-terminal residue" evidence="11">
    <location>
        <position position="260"/>
    </location>
</feature>